<dbReference type="InterPro" id="IPR036705">
    <property type="entry name" value="Ribosyl_crysJ1_sf"/>
</dbReference>
<dbReference type="RefSeq" id="WP_073167311.1">
    <property type="nucleotide sequence ID" value="NZ_FQZE01000007.1"/>
</dbReference>
<evidence type="ECO:0000313" key="1">
    <source>
        <dbReference type="EMBL" id="SHI87363.1"/>
    </source>
</evidence>
<dbReference type="GO" id="GO:0016787">
    <property type="term" value="F:hydrolase activity"/>
    <property type="evidence" value="ECO:0007669"/>
    <property type="project" value="UniProtKB-KW"/>
</dbReference>
<gene>
    <name evidence="1" type="ORF">SAMN05444280_10772</name>
</gene>
<sequence>MKTLLFPLTLFFFFVGCQNKKNENDKISYTEGEILTISKSDLQDKIKGGWAGQVIGCTYGGPTEFQWNGTMIGDHVPIPWDETRMLWYYENSPGLYDDVYMDLTFVDVFEKHGLDAPDSLHALAFAKAEYPLWHANQAARYNILNGIMPPESGFWKNNPHADDIDFQIEADFAGLMAPGMPNTAADIGWRIGHIMNYGDGVYGGIYVAAMYSLAFVYDDMEFIVEEALQTVPPESEFYQCIADVIQWYKQDPEDWKSAWFEAQKKWTFDKGCPDGVFRPFNIDAKINAAYIVIGLLYGNGDFGATVDISTRCGYDSDCNPANAAGILGTMIGYSQIPDYWKQGIGKVEGMNFQYTDMSLNKVYDIGYRHASEMIQRYGGSEEGEDFLIQYQAPETVPLEVGFEGLFPTERRRIGKQLTRQNPELSFEIEGCGFVVDGRAAKEGNLPEAVLEMDVYVDGELLETAKIPTKWLIRRHELTWNYDSSEEKHTVTLKAKNISEGYRIETGDLLVYSTNDPGARGYFE</sequence>
<dbReference type="InterPro" id="IPR005502">
    <property type="entry name" value="Ribosyl_crysJ1"/>
</dbReference>
<dbReference type="STRING" id="1168035.SAMN05444280_10772"/>
<dbReference type="EMBL" id="FQZE01000007">
    <property type="protein sequence ID" value="SHI87363.1"/>
    <property type="molecule type" value="Genomic_DNA"/>
</dbReference>
<proteinExistence type="predicted"/>
<accession>A0A1M6EPJ6</accession>
<keyword evidence="1" id="KW-0378">Hydrolase</keyword>
<keyword evidence="2" id="KW-1185">Reference proteome</keyword>
<evidence type="ECO:0000313" key="2">
    <source>
        <dbReference type="Proteomes" id="UP000184050"/>
    </source>
</evidence>
<dbReference type="PROSITE" id="PS51257">
    <property type="entry name" value="PROKAR_LIPOPROTEIN"/>
    <property type="match status" value="1"/>
</dbReference>
<protein>
    <submittedName>
        <fullName evidence="1">ADP-ribosylglycohydrolase</fullName>
    </submittedName>
</protein>
<dbReference type="Gene3D" id="1.10.4080.10">
    <property type="entry name" value="ADP-ribosylation/Crystallin J1"/>
    <property type="match status" value="1"/>
</dbReference>
<dbReference type="AlphaFoldDB" id="A0A1M6EPJ6"/>
<dbReference type="OrthoDB" id="9761704at2"/>
<organism evidence="1 2">
    <name type="scientific">Tangfeifania diversioriginum</name>
    <dbReference type="NCBI Taxonomy" id="1168035"/>
    <lineage>
        <taxon>Bacteria</taxon>
        <taxon>Pseudomonadati</taxon>
        <taxon>Bacteroidota</taxon>
        <taxon>Bacteroidia</taxon>
        <taxon>Marinilabiliales</taxon>
        <taxon>Prolixibacteraceae</taxon>
        <taxon>Tangfeifania</taxon>
    </lineage>
</organism>
<reference evidence="1 2" key="1">
    <citation type="submission" date="2016-11" db="EMBL/GenBank/DDBJ databases">
        <authorList>
            <person name="Jaros S."/>
            <person name="Januszkiewicz K."/>
            <person name="Wedrychowicz H."/>
        </authorList>
    </citation>
    <scope>NUCLEOTIDE SEQUENCE [LARGE SCALE GENOMIC DNA]</scope>
    <source>
        <strain evidence="1 2">DSM 27063</strain>
    </source>
</reference>
<name>A0A1M6EPJ6_9BACT</name>
<dbReference type="Pfam" id="PF03747">
    <property type="entry name" value="ADP_ribosyl_GH"/>
    <property type="match status" value="1"/>
</dbReference>
<dbReference type="Proteomes" id="UP000184050">
    <property type="component" value="Unassembled WGS sequence"/>
</dbReference>
<dbReference type="SUPFAM" id="SSF101478">
    <property type="entry name" value="ADP-ribosylglycohydrolase"/>
    <property type="match status" value="1"/>
</dbReference>